<gene>
    <name evidence="1" type="ORF">Tdes44962_MAKER10435</name>
</gene>
<reference evidence="1 2" key="1">
    <citation type="journal article" date="2018" name="IMA Fungus">
        <title>IMA Genome-F 10: Nine draft genome sequences of Claviceps purpurea s.lat., including C. arundinis, C. humidiphila, and C. cf. spartinae, pseudomolecules for the pitch canker pathogen Fusarium circinatum, draft genome of Davidsoniella eucalypti, Grosmannia galeiformis, Quambalaria eucalypti, and Teratosphaeria destructans.</title>
        <authorList>
            <person name="Wingfield B.D."/>
            <person name="Liu M."/>
            <person name="Nguyen H.D."/>
            <person name="Lane F.A."/>
            <person name="Morgan S.W."/>
            <person name="De Vos L."/>
            <person name="Wilken P.M."/>
            <person name="Duong T.A."/>
            <person name="Aylward J."/>
            <person name="Coetzee M.P."/>
            <person name="Dadej K."/>
            <person name="De Beer Z.W."/>
            <person name="Findlay W."/>
            <person name="Havenga M."/>
            <person name="Kolarik M."/>
            <person name="Menzies J.G."/>
            <person name="Naidoo K."/>
            <person name="Pochopski O."/>
            <person name="Shoukouhi P."/>
            <person name="Santana Q.C."/>
            <person name="Seifert K.A."/>
            <person name="Soal N."/>
            <person name="Steenkamp E.T."/>
            <person name="Tatham C.T."/>
            <person name="van der Nest M.A."/>
            <person name="Wingfield M.J."/>
        </authorList>
    </citation>
    <scope>NUCLEOTIDE SEQUENCE [LARGE SCALE GENOMIC DNA]</scope>
    <source>
        <strain evidence="1">CMW44962</strain>
    </source>
</reference>
<dbReference type="AlphaFoldDB" id="A0A9W7SI39"/>
<reference evidence="1 2" key="2">
    <citation type="journal article" date="2021" name="Curr. Genet.">
        <title>Genetic response to nitrogen starvation in the aggressive Eucalyptus foliar pathogen Teratosphaeria destructans.</title>
        <authorList>
            <person name="Havenga M."/>
            <person name="Wingfield B.D."/>
            <person name="Wingfield M.J."/>
            <person name="Dreyer L.L."/>
            <person name="Roets F."/>
            <person name="Aylward J."/>
        </authorList>
    </citation>
    <scope>NUCLEOTIDE SEQUENCE [LARGE SCALE GENOMIC DNA]</scope>
    <source>
        <strain evidence="1">CMW44962</strain>
    </source>
</reference>
<protein>
    <submittedName>
        <fullName evidence="1">Kynurenine formamidase</fullName>
    </submittedName>
</protein>
<dbReference type="InterPro" id="IPR029058">
    <property type="entry name" value="AB_hydrolase_fold"/>
</dbReference>
<dbReference type="EMBL" id="RIBY02002552">
    <property type="protein sequence ID" value="KAH9809590.1"/>
    <property type="molecule type" value="Genomic_DNA"/>
</dbReference>
<dbReference type="OrthoDB" id="420264at2759"/>
<dbReference type="Gene3D" id="3.40.50.1820">
    <property type="entry name" value="alpha/beta hydrolase"/>
    <property type="match status" value="1"/>
</dbReference>
<organism evidence="1 2">
    <name type="scientific">Teratosphaeria destructans</name>
    <dbReference type="NCBI Taxonomy" id="418781"/>
    <lineage>
        <taxon>Eukaryota</taxon>
        <taxon>Fungi</taxon>
        <taxon>Dikarya</taxon>
        <taxon>Ascomycota</taxon>
        <taxon>Pezizomycotina</taxon>
        <taxon>Dothideomycetes</taxon>
        <taxon>Dothideomycetidae</taxon>
        <taxon>Mycosphaerellales</taxon>
        <taxon>Teratosphaeriaceae</taxon>
        <taxon>Teratosphaeria</taxon>
    </lineage>
</organism>
<feature type="non-terminal residue" evidence="1">
    <location>
        <position position="1"/>
    </location>
</feature>
<dbReference type="Proteomes" id="UP001138500">
    <property type="component" value="Unassembled WGS sequence"/>
</dbReference>
<name>A0A9W7SI39_9PEZI</name>
<proteinExistence type="predicted"/>
<keyword evidence="2" id="KW-1185">Reference proteome</keyword>
<evidence type="ECO:0000313" key="1">
    <source>
        <dbReference type="EMBL" id="KAH9809590.1"/>
    </source>
</evidence>
<sequence>GQYRASWPDGRLAVLAHSRDDELVEWEQVDRMHQALKGQGFDEAAGERRLKLVEVRGRHDQLWQEGTELARAIRETLQVVKGML</sequence>
<accession>A0A9W7SI39</accession>
<comment type="caution">
    <text evidence="1">The sequence shown here is derived from an EMBL/GenBank/DDBJ whole genome shotgun (WGS) entry which is preliminary data.</text>
</comment>
<evidence type="ECO:0000313" key="2">
    <source>
        <dbReference type="Proteomes" id="UP001138500"/>
    </source>
</evidence>